<dbReference type="EC" id="3.5.4.19" evidence="15"/>
<dbReference type="GO" id="GO:0004636">
    <property type="term" value="F:phosphoribosyl-ATP diphosphatase activity"/>
    <property type="evidence" value="ECO:0007669"/>
    <property type="project" value="UniProtKB-UniRule"/>
</dbReference>
<comment type="catalytic activity">
    <reaction evidence="2 15">
        <text>1-(5-phospho-beta-D-ribosyl)-ATP + H2O = 1-(5-phospho-beta-D-ribosyl)-5'-AMP + diphosphate + H(+)</text>
        <dbReference type="Rhea" id="RHEA:22828"/>
        <dbReference type="ChEBI" id="CHEBI:15377"/>
        <dbReference type="ChEBI" id="CHEBI:15378"/>
        <dbReference type="ChEBI" id="CHEBI:33019"/>
        <dbReference type="ChEBI" id="CHEBI:59457"/>
        <dbReference type="ChEBI" id="CHEBI:73183"/>
        <dbReference type="EC" id="3.6.1.31"/>
    </reaction>
</comment>
<dbReference type="PANTHER" id="PTHR42945">
    <property type="entry name" value="HISTIDINE BIOSYNTHESIS BIFUNCTIONAL PROTEIN"/>
    <property type="match status" value="1"/>
</dbReference>
<evidence type="ECO:0000256" key="7">
    <source>
        <dbReference type="ARBA" id="ARBA00008299"/>
    </source>
</evidence>
<proteinExistence type="inferred from homology"/>
<dbReference type="InterPro" id="IPR038019">
    <property type="entry name" value="PRib_AMP_CycHydrolase_sf"/>
</dbReference>
<comment type="similarity">
    <text evidence="7 15">In the N-terminal section; belongs to the PRA-CH family.</text>
</comment>
<evidence type="ECO:0000259" key="16">
    <source>
        <dbReference type="Pfam" id="PF01502"/>
    </source>
</evidence>
<evidence type="ECO:0000256" key="2">
    <source>
        <dbReference type="ARBA" id="ARBA00001460"/>
    </source>
</evidence>
<dbReference type="InterPro" id="IPR002496">
    <property type="entry name" value="PRib_AMP_CycHydrolase_dom"/>
</dbReference>
<keyword evidence="14 15" id="KW-0511">Multifunctional enzyme</keyword>
<dbReference type="GO" id="GO:0005737">
    <property type="term" value="C:cytoplasm"/>
    <property type="evidence" value="ECO:0007669"/>
    <property type="project" value="UniProtKB-SubCell"/>
</dbReference>
<dbReference type="GO" id="GO:0005524">
    <property type="term" value="F:ATP binding"/>
    <property type="evidence" value="ECO:0007669"/>
    <property type="project" value="UniProtKB-KW"/>
</dbReference>
<comment type="pathway">
    <text evidence="5 15">Amino-acid biosynthesis; L-histidine biosynthesis; L-histidine from 5-phospho-alpha-D-ribose 1-diphosphate: step 2/9.</text>
</comment>
<feature type="domain" description="Phosphoribosyl-AMP cyclohydrolase" evidence="16">
    <location>
        <begin position="31"/>
        <end position="104"/>
    </location>
</feature>
<gene>
    <name evidence="15" type="primary">hisI</name>
    <name evidence="15" type="synonym">hisIE</name>
    <name evidence="17" type="ORF">IAA60_03435</name>
</gene>
<dbReference type="InterPro" id="IPR008179">
    <property type="entry name" value="HisE"/>
</dbReference>
<evidence type="ECO:0000256" key="3">
    <source>
        <dbReference type="ARBA" id="ARBA00004496"/>
    </source>
</evidence>
<dbReference type="SUPFAM" id="SSF101386">
    <property type="entry name" value="all-alpha NTP pyrophosphatases"/>
    <property type="match status" value="1"/>
</dbReference>
<organism evidence="17 18">
    <name type="scientific">Candidatus Ornithomonoglobus intestinigallinarum</name>
    <dbReference type="NCBI Taxonomy" id="2840894"/>
    <lineage>
        <taxon>Bacteria</taxon>
        <taxon>Bacillati</taxon>
        <taxon>Bacillota</taxon>
        <taxon>Clostridia</taxon>
        <taxon>Candidatus Ornithomonoglobus</taxon>
    </lineage>
</organism>
<dbReference type="SUPFAM" id="SSF141734">
    <property type="entry name" value="HisI-like"/>
    <property type="match status" value="1"/>
</dbReference>
<evidence type="ECO:0000256" key="15">
    <source>
        <dbReference type="HAMAP-Rule" id="MF_01019"/>
    </source>
</evidence>
<evidence type="ECO:0000256" key="11">
    <source>
        <dbReference type="ARBA" id="ARBA00022801"/>
    </source>
</evidence>
<comment type="pathway">
    <text evidence="4 15">Amino-acid biosynthesis; L-histidine biosynthesis; L-histidine from 5-phospho-alpha-D-ribose 1-diphosphate: step 3/9.</text>
</comment>
<comment type="caution">
    <text evidence="17">The sequence shown here is derived from an EMBL/GenBank/DDBJ whole genome shotgun (WGS) entry which is preliminary data.</text>
</comment>
<dbReference type="Pfam" id="PF01502">
    <property type="entry name" value="PRA-CH"/>
    <property type="match status" value="1"/>
</dbReference>
<evidence type="ECO:0000256" key="8">
    <source>
        <dbReference type="ARBA" id="ARBA00022490"/>
    </source>
</evidence>
<dbReference type="EC" id="3.6.1.31" evidence="15"/>
<dbReference type="GO" id="GO:0000105">
    <property type="term" value="P:L-histidine biosynthetic process"/>
    <property type="evidence" value="ECO:0007669"/>
    <property type="project" value="UniProtKB-UniRule"/>
</dbReference>
<dbReference type="HAMAP" id="MF_01021">
    <property type="entry name" value="HisI"/>
    <property type="match status" value="1"/>
</dbReference>
<evidence type="ECO:0000313" key="18">
    <source>
        <dbReference type="Proteomes" id="UP000824165"/>
    </source>
</evidence>
<comment type="subcellular location">
    <subcellularLocation>
        <location evidence="3 15">Cytoplasm</location>
    </subcellularLocation>
</comment>
<dbReference type="InterPro" id="IPR021130">
    <property type="entry name" value="PRib-ATP_PPHydrolase-like"/>
</dbReference>
<dbReference type="GO" id="GO:0004635">
    <property type="term" value="F:phosphoribosyl-AMP cyclohydrolase activity"/>
    <property type="evidence" value="ECO:0007669"/>
    <property type="project" value="UniProtKB-UniRule"/>
</dbReference>
<dbReference type="PANTHER" id="PTHR42945:SF1">
    <property type="entry name" value="HISTIDINE BIOSYNTHESIS BIFUNCTIONAL PROTEIN HIS7"/>
    <property type="match status" value="1"/>
</dbReference>
<evidence type="ECO:0000256" key="13">
    <source>
        <dbReference type="ARBA" id="ARBA00023102"/>
    </source>
</evidence>
<evidence type="ECO:0000313" key="17">
    <source>
        <dbReference type="EMBL" id="HIT84942.1"/>
    </source>
</evidence>
<sequence>MEALKLKALKYDEKGLIPAVVQNKETKEVLMVAYMNEDTLNKTTETKKATFWSRSRGEVWVKGDTSGNYMFVDEIRVDCDEDCVLLLVTPAGPACHTGNRSCFFRKLENGELVEDTEQKAPSDIVAREQAVIIDRKNNPETGSYTNYLFDKGEDKILKKVGEEAAEVVIAGKNRSRDEIAYEVADLMYHLTVMLVDNGMTWDDIYAEMENRRK</sequence>
<dbReference type="Gene3D" id="1.10.287.1080">
    <property type="entry name" value="MazG-like"/>
    <property type="match status" value="1"/>
</dbReference>
<dbReference type="NCBIfam" id="NF000768">
    <property type="entry name" value="PRK00051.1"/>
    <property type="match status" value="1"/>
</dbReference>
<keyword evidence="9 15" id="KW-0028">Amino-acid biosynthesis</keyword>
<keyword evidence="10 15" id="KW-0547">Nucleotide-binding</keyword>
<feature type="region of interest" description="Phosphoribosyl-AMP cyclohydrolase" evidence="15">
    <location>
        <begin position="1"/>
        <end position="124"/>
    </location>
</feature>
<evidence type="ECO:0000256" key="4">
    <source>
        <dbReference type="ARBA" id="ARBA00005169"/>
    </source>
</evidence>
<reference evidence="17" key="2">
    <citation type="journal article" date="2021" name="PeerJ">
        <title>Extensive microbial diversity within the chicken gut microbiome revealed by metagenomics and culture.</title>
        <authorList>
            <person name="Gilroy R."/>
            <person name="Ravi A."/>
            <person name="Getino M."/>
            <person name="Pursley I."/>
            <person name="Horton D.L."/>
            <person name="Alikhan N.F."/>
            <person name="Baker D."/>
            <person name="Gharbi K."/>
            <person name="Hall N."/>
            <person name="Watson M."/>
            <person name="Adriaenssens E.M."/>
            <person name="Foster-Nyarko E."/>
            <person name="Jarju S."/>
            <person name="Secka A."/>
            <person name="Antonio M."/>
            <person name="Oren A."/>
            <person name="Chaudhuri R.R."/>
            <person name="La Ragione R."/>
            <person name="Hildebrand F."/>
            <person name="Pallen M.J."/>
        </authorList>
    </citation>
    <scope>NUCLEOTIDE SEQUENCE</scope>
    <source>
        <strain evidence="17">CHK181-108</strain>
    </source>
</reference>
<feature type="region of interest" description="Phosphoribosyl-ATP pyrophosphohydrolase" evidence="15">
    <location>
        <begin position="125"/>
        <end position="213"/>
    </location>
</feature>
<protein>
    <recommendedName>
        <fullName evidence="15">Histidine biosynthesis bifunctional protein HisIE</fullName>
    </recommendedName>
    <domain>
        <recommendedName>
            <fullName evidence="15">Phosphoribosyl-AMP cyclohydrolase</fullName>
            <shortName evidence="15">PRA-CH</shortName>
            <ecNumber evidence="15">3.5.4.19</ecNumber>
        </recommendedName>
    </domain>
    <domain>
        <recommendedName>
            <fullName evidence="15">Phosphoribosyl-ATP pyrophosphatase</fullName>
            <shortName evidence="15">PRA-PH</shortName>
            <ecNumber evidence="15">3.6.1.31</ecNumber>
        </recommendedName>
    </domain>
</protein>
<dbReference type="EMBL" id="DVLU01000029">
    <property type="protein sequence ID" value="HIT84942.1"/>
    <property type="molecule type" value="Genomic_DNA"/>
</dbReference>
<dbReference type="InterPro" id="IPR023019">
    <property type="entry name" value="His_synth_HisIE"/>
</dbReference>
<keyword evidence="13 15" id="KW-0368">Histidine biosynthesis</keyword>
<evidence type="ECO:0000256" key="1">
    <source>
        <dbReference type="ARBA" id="ARBA00000024"/>
    </source>
</evidence>
<evidence type="ECO:0000256" key="5">
    <source>
        <dbReference type="ARBA" id="ARBA00005204"/>
    </source>
</evidence>
<dbReference type="CDD" id="cd11534">
    <property type="entry name" value="NTP-PPase_HisIE_like"/>
    <property type="match status" value="1"/>
</dbReference>
<dbReference type="HAMAP" id="MF_01020">
    <property type="entry name" value="HisE"/>
    <property type="match status" value="1"/>
</dbReference>
<name>A0A9D1H3E7_9FIRM</name>
<dbReference type="NCBIfam" id="NF002747">
    <property type="entry name" value="PRK02759.1"/>
    <property type="match status" value="1"/>
</dbReference>
<evidence type="ECO:0000256" key="9">
    <source>
        <dbReference type="ARBA" id="ARBA00022605"/>
    </source>
</evidence>
<evidence type="ECO:0000256" key="6">
    <source>
        <dbReference type="ARBA" id="ARBA00007731"/>
    </source>
</evidence>
<dbReference type="Pfam" id="PF01503">
    <property type="entry name" value="PRA-PH"/>
    <property type="match status" value="1"/>
</dbReference>
<dbReference type="Proteomes" id="UP000824165">
    <property type="component" value="Unassembled WGS sequence"/>
</dbReference>
<dbReference type="FunFam" id="3.10.20.810:FF:000001">
    <property type="entry name" value="Histidine biosynthesis bifunctional protein HisIE"/>
    <property type="match status" value="1"/>
</dbReference>
<dbReference type="HAMAP" id="MF_01019">
    <property type="entry name" value="HisIE"/>
    <property type="match status" value="1"/>
</dbReference>
<evidence type="ECO:0000256" key="14">
    <source>
        <dbReference type="ARBA" id="ARBA00023268"/>
    </source>
</evidence>
<keyword evidence="11 15" id="KW-0378">Hydrolase</keyword>
<dbReference type="InterPro" id="IPR026660">
    <property type="entry name" value="PRA-CH"/>
</dbReference>
<evidence type="ECO:0000256" key="12">
    <source>
        <dbReference type="ARBA" id="ARBA00022840"/>
    </source>
</evidence>
<dbReference type="AlphaFoldDB" id="A0A9D1H3E7"/>
<reference evidence="17" key="1">
    <citation type="submission" date="2020-10" db="EMBL/GenBank/DDBJ databases">
        <authorList>
            <person name="Gilroy R."/>
        </authorList>
    </citation>
    <scope>NUCLEOTIDE SEQUENCE</scope>
    <source>
        <strain evidence="17">CHK181-108</strain>
    </source>
</reference>
<comment type="similarity">
    <text evidence="6 15">In the C-terminal section; belongs to the PRA-PH family.</text>
</comment>
<dbReference type="NCBIfam" id="TIGR03188">
    <property type="entry name" value="histidine_hisI"/>
    <property type="match status" value="1"/>
</dbReference>
<evidence type="ECO:0000256" key="10">
    <source>
        <dbReference type="ARBA" id="ARBA00022741"/>
    </source>
</evidence>
<comment type="catalytic activity">
    <reaction evidence="1 15">
        <text>1-(5-phospho-beta-D-ribosyl)-5'-AMP + H2O = 1-(5-phospho-beta-D-ribosyl)-5-[(5-phospho-beta-D-ribosylamino)methylideneamino]imidazole-4-carboxamide</text>
        <dbReference type="Rhea" id="RHEA:20049"/>
        <dbReference type="ChEBI" id="CHEBI:15377"/>
        <dbReference type="ChEBI" id="CHEBI:58435"/>
        <dbReference type="ChEBI" id="CHEBI:59457"/>
        <dbReference type="EC" id="3.5.4.19"/>
    </reaction>
</comment>
<dbReference type="Gene3D" id="3.10.20.810">
    <property type="entry name" value="Phosphoribosyl-AMP cyclohydrolase"/>
    <property type="match status" value="1"/>
</dbReference>
<accession>A0A9D1H3E7</accession>
<keyword evidence="12 15" id="KW-0067">ATP-binding</keyword>
<keyword evidence="8 15" id="KW-0963">Cytoplasm</keyword>